<organism evidence="4 5">
    <name type="scientific">Agrilutibacter terrestris</name>
    <dbReference type="NCBI Taxonomy" id="2865112"/>
    <lineage>
        <taxon>Bacteria</taxon>
        <taxon>Pseudomonadati</taxon>
        <taxon>Pseudomonadota</taxon>
        <taxon>Gammaproteobacteria</taxon>
        <taxon>Lysobacterales</taxon>
        <taxon>Lysobacteraceae</taxon>
        <taxon>Agrilutibacter</taxon>
    </lineage>
</organism>
<dbReference type="RefSeq" id="WP_187713364.1">
    <property type="nucleotide sequence ID" value="NZ_CP060820.1"/>
</dbReference>
<feature type="domain" description="DUF306" evidence="2">
    <location>
        <begin position="37"/>
        <end position="152"/>
    </location>
</feature>
<dbReference type="AlphaFoldDB" id="A0A7H0G0W3"/>
<evidence type="ECO:0000256" key="1">
    <source>
        <dbReference type="SAM" id="SignalP"/>
    </source>
</evidence>
<dbReference type="PANTHER" id="PTHR35535">
    <property type="entry name" value="HEAT SHOCK PROTEIN HSLJ"/>
    <property type="match status" value="1"/>
</dbReference>
<dbReference type="Pfam" id="PF03724">
    <property type="entry name" value="META"/>
    <property type="match status" value="1"/>
</dbReference>
<accession>A0A7H0G0W3</accession>
<dbReference type="InterPro" id="IPR005184">
    <property type="entry name" value="DUF306_Meta_HslJ"/>
</dbReference>
<proteinExistence type="predicted"/>
<dbReference type="PROSITE" id="PS51257">
    <property type="entry name" value="PROKAR_LIPOPROTEIN"/>
    <property type="match status" value="1"/>
</dbReference>
<feature type="signal peptide" evidence="1">
    <location>
        <begin position="1"/>
        <end position="20"/>
    </location>
</feature>
<reference evidence="4 5" key="1">
    <citation type="submission" date="2020-08" db="EMBL/GenBank/DDBJ databases">
        <title>Lysobacter sp. II4 sp. nov., isolated from soil.</title>
        <authorList>
            <person name="Woo C.Y."/>
            <person name="Kim J."/>
        </authorList>
    </citation>
    <scope>NUCLEOTIDE SEQUENCE [LARGE SCALE GENOMIC DNA]</scope>
    <source>
        <strain evidence="4 5">II4</strain>
    </source>
</reference>
<keyword evidence="1" id="KW-0732">Signal</keyword>
<gene>
    <name evidence="4" type="ORF">H8B22_06975</name>
</gene>
<evidence type="ECO:0000259" key="3">
    <source>
        <dbReference type="Pfam" id="PF14302"/>
    </source>
</evidence>
<dbReference type="EMBL" id="CP060820">
    <property type="protein sequence ID" value="QNP41929.1"/>
    <property type="molecule type" value="Genomic_DNA"/>
</dbReference>
<sequence>MSRKLLAAASLLALAACTTARDDAAPAPAAPAADATAALESQHWSLLHSTDQAGQAIAALQPPGKQPLQLDFADGRLGVSGGCNRIGAGYRLDAGTLHVGPTMQTQMACADRTLMELDAAIAARLQGALRTQLQGGEPPQLQLVAANGDTLVLTGAPTAQARYGGEGATVFFEVAPQRVACAHPLIRDMQCLRVRERSYATNGTLASQGEWQPLYQAIEGYTHTPGTRNVLRVKKYAIKNPPADAPAVAYVLDLVVEAELVER</sequence>
<dbReference type="Gene3D" id="2.40.128.270">
    <property type="match status" value="1"/>
</dbReference>
<dbReference type="Proteomes" id="UP000516018">
    <property type="component" value="Chromosome"/>
</dbReference>
<keyword evidence="5" id="KW-1185">Reference proteome</keyword>
<evidence type="ECO:0000259" key="2">
    <source>
        <dbReference type="Pfam" id="PF03724"/>
    </source>
</evidence>
<evidence type="ECO:0000313" key="4">
    <source>
        <dbReference type="EMBL" id="QNP41929.1"/>
    </source>
</evidence>
<dbReference type="Pfam" id="PF14302">
    <property type="entry name" value="DUF4377"/>
    <property type="match status" value="1"/>
</dbReference>
<dbReference type="PANTHER" id="PTHR35535:SF2">
    <property type="entry name" value="DUF306 DOMAIN-CONTAINING PROTEIN"/>
    <property type="match status" value="1"/>
</dbReference>
<dbReference type="InterPro" id="IPR025485">
    <property type="entry name" value="DUF4377"/>
</dbReference>
<protein>
    <submittedName>
        <fullName evidence="4">META and DUF4377 domain-containing protein</fullName>
    </submittedName>
</protein>
<name>A0A7H0G0W3_9GAMM</name>
<dbReference type="KEGG" id="lsx:H8B22_06975"/>
<feature type="domain" description="DUF4377" evidence="3">
    <location>
        <begin position="173"/>
        <end position="257"/>
    </location>
</feature>
<dbReference type="InterPro" id="IPR053147">
    <property type="entry name" value="Hsp_HslJ-like"/>
</dbReference>
<evidence type="ECO:0000313" key="5">
    <source>
        <dbReference type="Proteomes" id="UP000516018"/>
    </source>
</evidence>
<dbReference type="InterPro" id="IPR038670">
    <property type="entry name" value="HslJ-like_sf"/>
</dbReference>
<feature type="chain" id="PRO_5028937323" evidence="1">
    <location>
        <begin position="21"/>
        <end position="263"/>
    </location>
</feature>